<proteinExistence type="predicted"/>
<name>A0ABV1A2W2_9TELE</name>
<organism evidence="2 3">
    <name type="scientific">Ameca splendens</name>
    <dbReference type="NCBI Taxonomy" id="208324"/>
    <lineage>
        <taxon>Eukaryota</taxon>
        <taxon>Metazoa</taxon>
        <taxon>Chordata</taxon>
        <taxon>Craniata</taxon>
        <taxon>Vertebrata</taxon>
        <taxon>Euteleostomi</taxon>
        <taxon>Actinopterygii</taxon>
        <taxon>Neopterygii</taxon>
        <taxon>Teleostei</taxon>
        <taxon>Neoteleostei</taxon>
        <taxon>Acanthomorphata</taxon>
        <taxon>Ovalentaria</taxon>
        <taxon>Atherinomorphae</taxon>
        <taxon>Cyprinodontiformes</taxon>
        <taxon>Goodeidae</taxon>
        <taxon>Ameca</taxon>
    </lineage>
</organism>
<evidence type="ECO:0000313" key="3">
    <source>
        <dbReference type="Proteomes" id="UP001469553"/>
    </source>
</evidence>
<feature type="region of interest" description="Disordered" evidence="1">
    <location>
        <begin position="78"/>
        <end position="112"/>
    </location>
</feature>
<feature type="region of interest" description="Disordered" evidence="1">
    <location>
        <begin position="1"/>
        <end position="48"/>
    </location>
</feature>
<feature type="compositionally biased region" description="Low complexity" evidence="1">
    <location>
        <begin position="26"/>
        <end position="36"/>
    </location>
</feature>
<dbReference type="EMBL" id="JAHRIP010079320">
    <property type="protein sequence ID" value="MEQ2312540.1"/>
    <property type="molecule type" value="Genomic_DNA"/>
</dbReference>
<reference evidence="2 3" key="1">
    <citation type="submission" date="2021-06" db="EMBL/GenBank/DDBJ databases">
        <authorList>
            <person name="Palmer J.M."/>
        </authorList>
    </citation>
    <scope>NUCLEOTIDE SEQUENCE [LARGE SCALE GENOMIC DNA]</scope>
    <source>
        <strain evidence="2 3">AS_MEX2019</strain>
        <tissue evidence="2">Muscle</tissue>
    </source>
</reference>
<evidence type="ECO:0000313" key="2">
    <source>
        <dbReference type="EMBL" id="MEQ2312540.1"/>
    </source>
</evidence>
<comment type="caution">
    <text evidence="2">The sequence shown here is derived from an EMBL/GenBank/DDBJ whole genome shotgun (WGS) entry which is preliminary data.</text>
</comment>
<dbReference type="Proteomes" id="UP001469553">
    <property type="component" value="Unassembled WGS sequence"/>
</dbReference>
<evidence type="ECO:0000256" key="1">
    <source>
        <dbReference type="SAM" id="MobiDB-lite"/>
    </source>
</evidence>
<protein>
    <submittedName>
        <fullName evidence="2">Uncharacterized protein</fullName>
    </submittedName>
</protein>
<feature type="non-terminal residue" evidence="2">
    <location>
        <position position="112"/>
    </location>
</feature>
<feature type="compositionally biased region" description="Low complexity" evidence="1">
    <location>
        <begin position="87"/>
        <end position="112"/>
    </location>
</feature>
<gene>
    <name evidence="2" type="ORF">AMECASPLE_032039</name>
</gene>
<accession>A0ABV1A2W2</accession>
<keyword evidence="3" id="KW-1185">Reference proteome</keyword>
<sequence>MLGINEPHKNSTTRVEINPHAEASLAAGVPPAAEEGVPPPSTVFNAGEGSSVLDIQPVKNYPEKIGITVPKDSPICGHLDSETDPTANANPGAAEAAAQPAGEGVAAQPAGE</sequence>